<dbReference type="RefSeq" id="XP_023624209.1">
    <property type="nucleotide sequence ID" value="XM_023768441.1"/>
</dbReference>
<organism evidence="2 3">
    <name type="scientific">Ramularia collo-cygni</name>
    <dbReference type="NCBI Taxonomy" id="112498"/>
    <lineage>
        <taxon>Eukaryota</taxon>
        <taxon>Fungi</taxon>
        <taxon>Dikarya</taxon>
        <taxon>Ascomycota</taxon>
        <taxon>Pezizomycotina</taxon>
        <taxon>Dothideomycetes</taxon>
        <taxon>Dothideomycetidae</taxon>
        <taxon>Mycosphaerellales</taxon>
        <taxon>Mycosphaerellaceae</taxon>
        <taxon>Ramularia</taxon>
    </lineage>
</organism>
<keyword evidence="3" id="KW-1185">Reference proteome</keyword>
<gene>
    <name evidence="2" type="ORF">RCC_03150</name>
</gene>
<evidence type="ECO:0000313" key="2">
    <source>
        <dbReference type="EMBL" id="CZT17316.1"/>
    </source>
</evidence>
<feature type="signal peptide" evidence="1">
    <location>
        <begin position="1"/>
        <end position="19"/>
    </location>
</feature>
<reference evidence="2 3" key="1">
    <citation type="submission" date="2016-03" db="EMBL/GenBank/DDBJ databases">
        <authorList>
            <person name="Ploux O."/>
        </authorList>
    </citation>
    <scope>NUCLEOTIDE SEQUENCE [LARGE SCALE GENOMIC DNA]</scope>
    <source>
        <strain evidence="2 3">URUG2</strain>
    </source>
</reference>
<keyword evidence="1" id="KW-0732">Signal</keyword>
<proteinExistence type="predicted"/>
<sequence length="65" mass="7013">MKLFAIAIALLGGLEMTFAAIMMQPAELHQKRVCTFEKCCNKGGRVASTPGACITDCDPGFMRCD</sequence>
<evidence type="ECO:0000313" key="3">
    <source>
        <dbReference type="Proteomes" id="UP000225277"/>
    </source>
</evidence>
<accession>A0A2D3V1B3</accession>
<evidence type="ECO:0000256" key="1">
    <source>
        <dbReference type="SAM" id="SignalP"/>
    </source>
</evidence>
<dbReference type="GeneID" id="35598357"/>
<protein>
    <submittedName>
        <fullName evidence="2">Uncharacterized protein</fullName>
    </submittedName>
</protein>
<dbReference type="AlphaFoldDB" id="A0A2D3V1B3"/>
<feature type="chain" id="PRO_5013770361" evidence="1">
    <location>
        <begin position="20"/>
        <end position="65"/>
    </location>
</feature>
<dbReference type="EMBL" id="FJUY01000004">
    <property type="protein sequence ID" value="CZT17316.1"/>
    <property type="molecule type" value="Genomic_DNA"/>
</dbReference>
<name>A0A2D3V1B3_9PEZI</name>
<dbReference type="Proteomes" id="UP000225277">
    <property type="component" value="Unassembled WGS sequence"/>
</dbReference>